<sequence>MSDEQLRIGDAEREHATAALAEHFAQGRITAEEHAERLDQIWAARTRADLQPVFRDLPDPARRTTPDTRTRGYQARHGGPPRLFFAVLAVLVVLTVLTHLPFVLAGVLVAIFVVSRRRHRFATMRGMQHWPR</sequence>
<dbReference type="PANTHER" id="PTHR40763">
    <property type="entry name" value="MEMBRANE PROTEIN-RELATED"/>
    <property type="match status" value="1"/>
</dbReference>
<reference evidence="5" key="1">
    <citation type="journal article" date="2019" name="Int. J. Syst. Evol. Microbiol.">
        <title>The Global Catalogue of Microorganisms (GCM) 10K type strain sequencing project: providing services to taxonomists for standard genome sequencing and annotation.</title>
        <authorList>
            <consortium name="The Broad Institute Genomics Platform"/>
            <consortium name="The Broad Institute Genome Sequencing Center for Infectious Disease"/>
            <person name="Wu L."/>
            <person name="Ma J."/>
        </authorList>
    </citation>
    <scope>NUCLEOTIDE SEQUENCE [LARGE SCALE GENOMIC DNA]</scope>
    <source>
        <strain evidence="5">JCM 18532</strain>
    </source>
</reference>
<feature type="region of interest" description="Disordered" evidence="1">
    <location>
        <begin position="56"/>
        <end position="75"/>
    </location>
</feature>
<organism evidence="4 5">
    <name type="scientific">Nocardioides endophyticus</name>
    <dbReference type="NCBI Taxonomy" id="1353775"/>
    <lineage>
        <taxon>Bacteria</taxon>
        <taxon>Bacillati</taxon>
        <taxon>Actinomycetota</taxon>
        <taxon>Actinomycetes</taxon>
        <taxon>Propionibacteriales</taxon>
        <taxon>Nocardioidaceae</taxon>
        <taxon>Nocardioides</taxon>
    </lineage>
</organism>
<proteinExistence type="predicted"/>
<keyword evidence="2" id="KW-0472">Membrane</keyword>
<accession>A0ABP8Z7T0</accession>
<evidence type="ECO:0000313" key="4">
    <source>
        <dbReference type="EMBL" id="GAA4748785.1"/>
    </source>
</evidence>
<evidence type="ECO:0000313" key="5">
    <source>
        <dbReference type="Proteomes" id="UP001499882"/>
    </source>
</evidence>
<keyword evidence="2" id="KW-1133">Transmembrane helix</keyword>
<gene>
    <name evidence="4" type="ORF">GCM10023350_37210</name>
</gene>
<comment type="caution">
    <text evidence="4">The sequence shown here is derived from an EMBL/GenBank/DDBJ whole genome shotgun (WGS) entry which is preliminary data.</text>
</comment>
<dbReference type="Proteomes" id="UP001499882">
    <property type="component" value="Unassembled WGS sequence"/>
</dbReference>
<evidence type="ECO:0000259" key="3">
    <source>
        <dbReference type="Pfam" id="PF08044"/>
    </source>
</evidence>
<protein>
    <recommendedName>
        <fullName evidence="3">DUF1707 domain-containing protein</fullName>
    </recommendedName>
</protein>
<keyword evidence="2" id="KW-0812">Transmembrane</keyword>
<dbReference type="Pfam" id="PF08044">
    <property type="entry name" value="DUF1707"/>
    <property type="match status" value="1"/>
</dbReference>
<name>A0ABP8Z7T0_9ACTN</name>
<keyword evidence="5" id="KW-1185">Reference proteome</keyword>
<dbReference type="EMBL" id="BAABKN010000023">
    <property type="protein sequence ID" value="GAA4748785.1"/>
    <property type="molecule type" value="Genomic_DNA"/>
</dbReference>
<dbReference type="InterPro" id="IPR012551">
    <property type="entry name" value="DUF1707_SHOCT-like"/>
</dbReference>
<feature type="transmembrane region" description="Helical" evidence="2">
    <location>
        <begin position="83"/>
        <end position="114"/>
    </location>
</feature>
<feature type="compositionally biased region" description="Basic and acidic residues" evidence="1">
    <location>
        <begin position="56"/>
        <end position="70"/>
    </location>
</feature>
<evidence type="ECO:0000256" key="1">
    <source>
        <dbReference type="SAM" id="MobiDB-lite"/>
    </source>
</evidence>
<evidence type="ECO:0000256" key="2">
    <source>
        <dbReference type="SAM" id="Phobius"/>
    </source>
</evidence>
<dbReference type="PANTHER" id="PTHR40763:SF5">
    <property type="entry name" value="MEMBRANE PROTEIN"/>
    <property type="match status" value="1"/>
</dbReference>
<dbReference type="RefSeq" id="WP_345528433.1">
    <property type="nucleotide sequence ID" value="NZ_BAABKN010000023.1"/>
</dbReference>
<feature type="domain" description="DUF1707" evidence="3">
    <location>
        <begin position="6"/>
        <end position="58"/>
    </location>
</feature>